<dbReference type="Pfam" id="PF00515">
    <property type="entry name" value="TPR_1"/>
    <property type="match status" value="1"/>
</dbReference>
<reference evidence="3" key="1">
    <citation type="submission" date="2022-10" db="EMBL/GenBank/DDBJ databases">
        <authorList>
            <person name="Chen Y."/>
            <person name="Dougan E. K."/>
            <person name="Chan C."/>
            <person name="Rhodes N."/>
            <person name="Thang M."/>
        </authorList>
    </citation>
    <scope>NUCLEOTIDE SEQUENCE</scope>
</reference>
<dbReference type="AlphaFoldDB" id="A0A9P1DAD1"/>
<dbReference type="PANTHER" id="PTHR11242:SF0">
    <property type="entry name" value="TPR_REGION DOMAIN-CONTAINING PROTEIN"/>
    <property type="match status" value="1"/>
</dbReference>
<dbReference type="InterPro" id="IPR011990">
    <property type="entry name" value="TPR-like_helical_dom_sf"/>
</dbReference>
<dbReference type="SUPFAM" id="SSF48452">
    <property type="entry name" value="TPR-like"/>
    <property type="match status" value="1"/>
</dbReference>
<evidence type="ECO:0000256" key="2">
    <source>
        <dbReference type="ARBA" id="ARBA00022803"/>
    </source>
</evidence>
<dbReference type="InterPro" id="IPR039663">
    <property type="entry name" value="AIP/AIPL1/TTC9"/>
</dbReference>
<dbReference type="OrthoDB" id="433738at2759"/>
<dbReference type="SMART" id="SM00028">
    <property type="entry name" value="TPR"/>
    <property type="match status" value="1"/>
</dbReference>
<dbReference type="EMBL" id="CAMXCT030003668">
    <property type="protein sequence ID" value="CAL4792996.1"/>
    <property type="molecule type" value="Genomic_DNA"/>
</dbReference>
<accession>A0A9P1DAD1</accession>
<dbReference type="EMBL" id="CAMXCT020003668">
    <property type="protein sequence ID" value="CAL1159059.1"/>
    <property type="molecule type" value="Genomic_DNA"/>
</dbReference>
<sequence length="133" mass="14996">MTSQVRRLKETTRLNMAACYLKLGEHQKCVDACNQALELGQNPKAYFRRAQAYLELSNFSRRVRSFAQRDQPCSSGLGPELLRGQQVAPQRLPGRSMFAGGLQIHQLLARGSQRGCRATWAKGFVETWTEPRG</sequence>
<gene>
    <name evidence="3" type="ORF">C1SCF055_LOCUS31389</name>
</gene>
<name>A0A9P1DAD1_9DINO</name>
<dbReference type="InterPro" id="IPR019734">
    <property type="entry name" value="TPR_rpt"/>
</dbReference>
<protein>
    <submittedName>
        <fullName evidence="3">Uncharacterized protein</fullName>
    </submittedName>
</protein>
<keyword evidence="2" id="KW-0802">TPR repeat</keyword>
<dbReference type="EMBL" id="CAMXCT010003668">
    <property type="protein sequence ID" value="CAI4005684.1"/>
    <property type="molecule type" value="Genomic_DNA"/>
</dbReference>
<dbReference type="Proteomes" id="UP001152797">
    <property type="component" value="Unassembled WGS sequence"/>
</dbReference>
<organism evidence="3">
    <name type="scientific">Cladocopium goreaui</name>
    <dbReference type="NCBI Taxonomy" id="2562237"/>
    <lineage>
        <taxon>Eukaryota</taxon>
        <taxon>Sar</taxon>
        <taxon>Alveolata</taxon>
        <taxon>Dinophyceae</taxon>
        <taxon>Suessiales</taxon>
        <taxon>Symbiodiniaceae</taxon>
        <taxon>Cladocopium</taxon>
    </lineage>
</organism>
<keyword evidence="1" id="KW-0677">Repeat</keyword>
<evidence type="ECO:0000313" key="5">
    <source>
        <dbReference type="Proteomes" id="UP001152797"/>
    </source>
</evidence>
<dbReference type="Gene3D" id="1.25.40.10">
    <property type="entry name" value="Tetratricopeptide repeat domain"/>
    <property type="match status" value="1"/>
</dbReference>
<keyword evidence="5" id="KW-1185">Reference proteome</keyword>
<proteinExistence type="predicted"/>
<evidence type="ECO:0000256" key="1">
    <source>
        <dbReference type="ARBA" id="ARBA00022737"/>
    </source>
</evidence>
<dbReference type="PANTHER" id="PTHR11242">
    <property type="entry name" value="ARYL HYDROCARBON RECEPTOR INTERACTING PROTEIN RELATED"/>
    <property type="match status" value="1"/>
</dbReference>
<evidence type="ECO:0000313" key="3">
    <source>
        <dbReference type="EMBL" id="CAI4005684.1"/>
    </source>
</evidence>
<reference evidence="4 5" key="2">
    <citation type="submission" date="2024-05" db="EMBL/GenBank/DDBJ databases">
        <authorList>
            <person name="Chen Y."/>
            <person name="Shah S."/>
            <person name="Dougan E. K."/>
            <person name="Thang M."/>
            <person name="Chan C."/>
        </authorList>
    </citation>
    <scope>NUCLEOTIDE SEQUENCE [LARGE SCALE GENOMIC DNA]</scope>
</reference>
<evidence type="ECO:0000313" key="4">
    <source>
        <dbReference type="EMBL" id="CAL4792996.1"/>
    </source>
</evidence>
<comment type="caution">
    <text evidence="3">The sequence shown here is derived from an EMBL/GenBank/DDBJ whole genome shotgun (WGS) entry which is preliminary data.</text>
</comment>
<dbReference type="GO" id="GO:0016853">
    <property type="term" value="F:isomerase activity"/>
    <property type="evidence" value="ECO:0007669"/>
    <property type="project" value="UniProtKB-KW"/>
</dbReference>
<keyword evidence="4" id="KW-0413">Isomerase</keyword>